<dbReference type="AlphaFoldDB" id="A0A2T1LSL6"/>
<protein>
    <submittedName>
        <fullName evidence="1">Restriction endonuclease subunit S</fullName>
    </submittedName>
</protein>
<dbReference type="RefSeq" id="WP_106458834.1">
    <property type="nucleotide sequence ID" value="NZ_PXOH01000034.1"/>
</dbReference>
<reference evidence="1 2" key="1">
    <citation type="submission" date="2018-03" db="EMBL/GenBank/DDBJ databases">
        <title>The ancient ancestry and fast evolution of plastids.</title>
        <authorList>
            <person name="Moore K.R."/>
            <person name="Magnabosco C."/>
            <person name="Momper L."/>
            <person name="Gold D.A."/>
            <person name="Bosak T."/>
            <person name="Fournier G.P."/>
        </authorList>
    </citation>
    <scope>NUCLEOTIDE SEQUENCE [LARGE SCALE GENOMIC DNA]</scope>
    <source>
        <strain evidence="1 2">CCALA 016</strain>
    </source>
</reference>
<keyword evidence="1" id="KW-0255">Endonuclease</keyword>
<evidence type="ECO:0000313" key="2">
    <source>
        <dbReference type="Proteomes" id="UP000239001"/>
    </source>
</evidence>
<organism evidence="1 2">
    <name type="scientific">Aphanothece hegewaldii CCALA 016</name>
    <dbReference type="NCBI Taxonomy" id="2107694"/>
    <lineage>
        <taxon>Bacteria</taxon>
        <taxon>Bacillati</taxon>
        <taxon>Cyanobacteriota</taxon>
        <taxon>Cyanophyceae</taxon>
        <taxon>Oscillatoriophycideae</taxon>
        <taxon>Chroococcales</taxon>
        <taxon>Aphanothecaceae</taxon>
        <taxon>Aphanothece</taxon>
    </lineage>
</organism>
<accession>A0A2T1LSL6</accession>
<dbReference type="Proteomes" id="UP000239001">
    <property type="component" value="Unassembled WGS sequence"/>
</dbReference>
<comment type="caution">
    <text evidence="1">The sequence shown here is derived from an EMBL/GenBank/DDBJ whole genome shotgun (WGS) entry which is preliminary data.</text>
</comment>
<dbReference type="OrthoDB" id="573491at2"/>
<sequence length="116" mass="13172">MSIPPSLNALIEQLNQEIAQIDEDATVGLSLVRDFLARFPDNARLIQFFASFSNAILFAEIERRRIQSILVNLTFVEQLTDAERQEVGEDLSNELGKVLETKIIVSTLKQRLENLQ</sequence>
<proteinExistence type="predicted"/>
<dbReference type="GO" id="GO:0004519">
    <property type="term" value="F:endonuclease activity"/>
    <property type="evidence" value="ECO:0007669"/>
    <property type="project" value="UniProtKB-KW"/>
</dbReference>
<gene>
    <name evidence="1" type="ORF">C7H19_20780</name>
</gene>
<reference evidence="1 2" key="2">
    <citation type="submission" date="2018-03" db="EMBL/GenBank/DDBJ databases">
        <authorList>
            <person name="Keele B.F."/>
        </authorList>
    </citation>
    <scope>NUCLEOTIDE SEQUENCE [LARGE SCALE GENOMIC DNA]</scope>
    <source>
        <strain evidence="1 2">CCALA 016</strain>
    </source>
</reference>
<keyword evidence="1" id="KW-0540">Nuclease</keyword>
<keyword evidence="2" id="KW-1185">Reference proteome</keyword>
<dbReference type="EMBL" id="PXOH01000034">
    <property type="protein sequence ID" value="PSF33037.1"/>
    <property type="molecule type" value="Genomic_DNA"/>
</dbReference>
<evidence type="ECO:0000313" key="1">
    <source>
        <dbReference type="EMBL" id="PSF33037.1"/>
    </source>
</evidence>
<name>A0A2T1LSL6_9CHRO</name>
<keyword evidence="1" id="KW-0378">Hydrolase</keyword>